<comment type="similarity">
    <text evidence="1 5 6">Belongs to the peptidase S8 family.</text>
</comment>
<sequence length="400" mass="41102">SSHASGGDSYVVLVNASHPYPPDVEEVLQRIELSSNHSDVHHIFNNSAFKGFSASMQSHCVDKLLNMSDISHVEKSVSMSSFDTWTRAESPWGLQRVSSTSSISGDVKNLDYTYSFDDSKLGKGVDIYVVDTGVNVDHIAFGGRASNGWTAYPTGGPNNGGWTGSGGNFTDGAGHGTHVSGTAAGSVLGIASGANIIAVRVLDDNGGGATNVTIAGIDWVVNQHEFRKTQPDFVGSILSMSFGTSEVVKTLTDAIAAATAAGIHASVAAGNDGEDACNYSPSNGGGGNSSIVSVGSIGSSNTISSFSNTGACTDIYAPGENVLSCWIGGDNVVQYLDGTSMATPHVTGVMAYMMVQDSSLAEDPAAMKDYLTRSALKNMVTGSVASGGAKLLLNNGVTST</sequence>
<keyword evidence="2 5" id="KW-0645">Protease</keyword>
<dbReference type="SUPFAM" id="SSF54897">
    <property type="entry name" value="Protease propeptides/inhibitors"/>
    <property type="match status" value="1"/>
</dbReference>
<dbReference type="AlphaFoldDB" id="A0A9P4LTI3"/>
<accession>A0A9P4LTI3</accession>
<dbReference type="InterPro" id="IPR000209">
    <property type="entry name" value="Peptidase_S8/S53_dom"/>
</dbReference>
<evidence type="ECO:0000256" key="1">
    <source>
        <dbReference type="ARBA" id="ARBA00011073"/>
    </source>
</evidence>
<name>A0A9P4LTI3_9PEZI</name>
<dbReference type="InterPro" id="IPR023828">
    <property type="entry name" value="Peptidase_S8_Ser-AS"/>
</dbReference>
<evidence type="ECO:0000313" key="8">
    <source>
        <dbReference type="EMBL" id="KAF2085575.1"/>
    </source>
</evidence>
<reference evidence="8" key="1">
    <citation type="journal article" date="2020" name="Stud. Mycol.">
        <title>101 Dothideomycetes genomes: a test case for predicting lifestyles and emergence of pathogens.</title>
        <authorList>
            <person name="Haridas S."/>
            <person name="Albert R."/>
            <person name="Binder M."/>
            <person name="Bloem J."/>
            <person name="Labutti K."/>
            <person name="Salamov A."/>
            <person name="Andreopoulos B."/>
            <person name="Baker S."/>
            <person name="Barry K."/>
            <person name="Bills G."/>
            <person name="Bluhm B."/>
            <person name="Cannon C."/>
            <person name="Castanera R."/>
            <person name="Culley D."/>
            <person name="Daum C."/>
            <person name="Ezra D."/>
            <person name="Gonzalez J."/>
            <person name="Henrissat B."/>
            <person name="Kuo A."/>
            <person name="Liang C."/>
            <person name="Lipzen A."/>
            <person name="Lutzoni F."/>
            <person name="Magnuson J."/>
            <person name="Mondo S."/>
            <person name="Nolan M."/>
            <person name="Ohm R."/>
            <person name="Pangilinan J."/>
            <person name="Park H.-J."/>
            <person name="Ramirez L."/>
            <person name="Alfaro M."/>
            <person name="Sun H."/>
            <person name="Tritt A."/>
            <person name="Yoshinaga Y."/>
            <person name="Zwiers L.-H."/>
            <person name="Turgeon B."/>
            <person name="Goodwin S."/>
            <person name="Spatafora J."/>
            <person name="Crous P."/>
            <person name="Grigoriev I."/>
        </authorList>
    </citation>
    <scope>NUCLEOTIDE SEQUENCE</scope>
    <source>
        <strain evidence="8">CBS 121410</strain>
    </source>
</reference>
<dbReference type="PROSITE" id="PS51892">
    <property type="entry name" value="SUBTILASE"/>
    <property type="match status" value="1"/>
</dbReference>
<evidence type="ECO:0000259" key="7">
    <source>
        <dbReference type="Pfam" id="PF00082"/>
    </source>
</evidence>
<dbReference type="Pfam" id="PF00082">
    <property type="entry name" value="Peptidase_S8"/>
    <property type="match status" value="1"/>
</dbReference>
<keyword evidence="9" id="KW-1185">Reference proteome</keyword>
<proteinExistence type="inferred from homology"/>
<dbReference type="PROSITE" id="PS00137">
    <property type="entry name" value="SUBTILASE_HIS"/>
    <property type="match status" value="1"/>
</dbReference>
<dbReference type="EMBL" id="ML978729">
    <property type="protein sequence ID" value="KAF2085575.1"/>
    <property type="molecule type" value="Genomic_DNA"/>
</dbReference>
<dbReference type="PROSITE" id="PS00138">
    <property type="entry name" value="SUBTILASE_SER"/>
    <property type="match status" value="1"/>
</dbReference>
<protein>
    <submittedName>
        <fullName evidence="8">Subtilisin-like protein</fullName>
    </submittedName>
</protein>
<feature type="active site" description="Charge relay system" evidence="5">
    <location>
        <position position="131"/>
    </location>
</feature>
<dbReference type="InterPro" id="IPR034193">
    <property type="entry name" value="PCSK9_ProteinaseK-like"/>
</dbReference>
<feature type="active site" description="Charge relay system" evidence="5">
    <location>
        <position position="340"/>
    </location>
</feature>
<evidence type="ECO:0000256" key="3">
    <source>
        <dbReference type="ARBA" id="ARBA00022801"/>
    </source>
</evidence>
<evidence type="ECO:0000256" key="4">
    <source>
        <dbReference type="ARBA" id="ARBA00022825"/>
    </source>
</evidence>
<evidence type="ECO:0000256" key="6">
    <source>
        <dbReference type="RuleBase" id="RU003355"/>
    </source>
</evidence>
<dbReference type="GO" id="GO:0006508">
    <property type="term" value="P:proteolysis"/>
    <property type="evidence" value="ECO:0007669"/>
    <property type="project" value="UniProtKB-KW"/>
</dbReference>
<dbReference type="InterPro" id="IPR022398">
    <property type="entry name" value="Peptidase_S8_His-AS"/>
</dbReference>
<evidence type="ECO:0000313" key="9">
    <source>
        <dbReference type="Proteomes" id="UP000799776"/>
    </source>
</evidence>
<dbReference type="InterPro" id="IPR036852">
    <property type="entry name" value="Peptidase_S8/S53_dom_sf"/>
</dbReference>
<dbReference type="OrthoDB" id="206201at2759"/>
<dbReference type="Proteomes" id="UP000799776">
    <property type="component" value="Unassembled WGS sequence"/>
</dbReference>
<dbReference type="InterPro" id="IPR015500">
    <property type="entry name" value="Peptidase_S8_subtilisin-rel"/>
</dbReference>
<dbReference type="Gene3D" id="3.40.50.200">
    <property type="entry name" value="Peptidase S8/S53 domain"/>
    <property type="match status" value="1"/>
</dbReference>
<evidence type="ECO:0000256" key="2">
    <source>
        <dbReference type="ARBA" id="ARBA00022670"/>
    </source>
</evidence>
<dbReference type="SUPFAM" id="SSF52743">
    <property type="entry name" value="Subtilisin-like"/>
    <property type="match status" value="1"/>
</dbReference>
<dbReference type="GO" id="GO:0004252">
    <property type="term" value="F:serine-type endopeptidase activity"/>
    <property type="evidence" value="ECO:0007669"/>
    <property type="project" value="UniProtKB-UniRule"/>
</dbReference>
<evidence type="ECO:0000256" key="5">
    <source>
        <dbReference type="PROSITE-ProRule" id="PRU01240"/>
    </source>
</evidence>
<dbReference type="PRINTS" id="PR00723">
    <property type="entry name" value="SUBTILISIN"/>
</dbReference>
<organism evidence="8 9">
    <name type="scientific">Saccharata proteae CBS 121410</name>
    <dbReference type="NCBI Taxonomy" id="1314787"/>
    <lineage>
        <taxon>Eukaryota</taxon>
        <taxon>Fungi</taxon>
        <taxon>Dikarya</taxon>
        <taxon>Ascomycota</taxon>
        <taxon>Pezizomycotina</taxon>
        <taxon>Dothideomycetes</taxon>
        <taxon>Dothideomycetes incertae sedis</taxon>
        <taxon>Botryosphaeriales</taxon>
        <taxon>Saccharataceae</taxon>
        <taxon>Saccharata</taxon>
    </lineage>
</organism>
<keyword evidence="4 5" id="KW-0720">Serine protease</keyword>
<dbReference type="PANTHER" id="PTHR43806:SF11">
    <property type="entry name" value="CEREVISIN-RELATED"/>
    <property type="match status" value="1"/>
</dbReference>
<feature type="non-terminal residue" evidence="8">
    <location>
        <position position="1"/>
    </location>
</feature>
<dbReference type="PANTHER" id="PTHR43806">
    <property type="entry name" value="PEPTIDASE S8"/>
    <property type="match status" value="1"/>
</dbReference>
<dbReference type="PROSITE" id="PS00136">
    <property type="entry name" value="SUBTILASE_ASP"/>
    <property type="match status" value="1"/>
</dbReference>
<dbReference type="CDD" id="cd04077">
    <property type="entry name" value="Peptidases_S8_PCSK9_ProteinaseK_like"/>
    <property type="match status" value="1"/>
</dbReference>
<dbReference type="InterPro" id="IPR023827">
    <property type="entry name" value="Peptidase_S8_Asp-AS"/>
</dbReference>
<keyword evidence="3 5" id="KW-0378">Hydrolase</keyword>
<feature type="domain" description="Peptidase S8/S53" evidence="7">
    <location>
        <begin position="122"/>
        <end position="377"/>
    </location>
</feature>
<gene>
    <name evidence="8" type="ORF">K490DRAFT_17625</name>
</gene>
<comment type="caution">
    <text evidence="8">The sequence shown here is derived from an EMBL/GenBank/DDBJ whole genome shotgun (WGS) entry which is preliminary data.</text>
</comment>
<dbReference type="InterPro" id="IPR050131">
    <property type="entry name" value="Peptidase_S8_subtilisin-like"/>
</dbReference>
<feature type="active site" description="Charge relay system" evidence="5">
    <location>
        <position position="175"/>
    </location>
</feature>
<feature type="non-terminal residue" evidence="8">
    <location>
        <position position="400"/>
    </location>
</feature>